<dbReference type="GO" id="GO:0006310">
    <property type="term" value="P:DNA recombination"/>
    <property type="evidence" value="ECO:0007669"/>
    <property type="project" value="UniProtKB-KW"/>
</dbReference>
<dbReference type="EMBL" id="BMJS01000094">
    <property type="protein sequence ID" value="GGG09132.1"/>
    <property type="molecule type" value="Genomic_DNA"/>
</dbReference>
<dbReference type="PANTHER" id="PTHR38103">
    <property type="entry name" value="RECOMBINATION-ASSOCIATED PROTEIN RDGC"/>
    <property type="match status" value="1"/>
</dbReference>
<evidence type="ECO:0000256" key="4">
    <source>
        <dbReference type="ARBA" id="ARBA00022490"/>
    </source>
</evidence>
<organism evidence="7 8">
    <name type="scientific">Cysteiniphilum litorale</name>
    <dbReference type="NCBI Taxonomy" id="2056700"/>
    <lineage>
        <taxon>Bacteria</taxon>
        <taxon>Pseudomonadati</taxon>
        <taxon>Pseudomonadota</taxon>
        <taxon>Gammaproteobacteria</taxon>
        <taxon>Thiotrichales</taxon>
        <taxon>Fastidiosibacteraceae</taxon>
        <taxon>Cysteiniphilum</taxon>
    </lineage>
</organism>
<comment type="caution">
    <text evidence="7">The sequence shown here is derived from an EMBL/GenBank/DDBJ whole genome shotgun (WGS) entry which is preliminary data.</text>
</comment>
<accession>A0A8J3EAH5</accession>
<dbReference type="GO" id="GO:0000018">
    <property type="term" value="P:regulation of DNA recombination"/>
    <property type="evidence" value="ECO:0007669"/>
    <property type="project" value="TreeGrafter"/>
</dbReference>
<evidence type="ECO:0000256" key="1">
    <source>
        <dbReference type="ARBA" id="ARBA00004453"/>
    </source>
</evidence>
<reference evidence="7" key="1">
    <citation type="journal article" date="2014" name="Int. J. Syst. Evol. Microbiol.">
        <title>Complete genome sequence of Corynebacterium casei LMG S-19264T (=DSM 44701T), isolated from a smear-ripened cheese.</title>
        <authorList>
            <consortium name="US DOE Joint Genome Institute (JGI-PGF)"/>
            <person name="Walter F."/>
            <person name="Albersmeier A."/>
            <person name="Kalinowski J."/>
            <person name="Ruckert C."/>
        </authorList>
    </citation>
    <scope>NUCLEOTIDE SEQUENCE</scope>
    <source>
        <strain evidence="7">CGMCC 1.15758</strain>
    </source>
</reference>
<evidence type="ECO:0000313" key="8">
    <source>
        <dbReference type="Proteomes" id="UP000636949"/>
    </source>
</evidence>
<sequence length="330" mass="37381">MFFKNVTAFKLNQEINPEQLMNALEDFAFKSCAPGQASSTGWVHPFIKDHEDTFHSINSFHLLCLKTEDKILPAQVVNEHTQQKIEEIERLQNTKIGKHEKATIKDEVQQMLLTKAFSKSKQTYGYIDAANGFLVIDSNSDKTIDDFTALLRKSLGSLKIQPMFDDISTILTSWFKENAAPTDIVIEDKCKLVTDQGDGVANITCQGNTMLSDNILAFIEAGGAISELAISWRDQISLTINDRFQWKSIKFLEGLKDLNHELDKEDKIVRQEADFLLMAETFAELLNQSEDYFNTTDNQMPLVYDDIQSQAAEDTNSESIETTETIEENN</sequence>
<protein>
    <recommendedName>
        <fullName evidence="3">Recombination-associated protein RdgC</fullName>
    </recommendedName>
</protein>
<evidence type="ECO:0000256" key="6">
    <source>
        <dbReference type="SAM" id="MobiDB-lite"/>
    </source>
</evidence>
<dbReference type="RefSeq" id="WP_117004149.1">
    <property type="nucleotide sequence ID" value="NZ_BMJS01000094.1"/>
</dbReference>
<evidence type="ECO:0000256" key="3">
    <source>
        <dbReference type="ARBA" id="ARBA00022296"/>
    </source>
</evidence>
<dbReference type="AlphaFoldDB" id="A0A8J3EAH5"/>
<keyword evidence="8" id="KW-1185">Reference proteome</keyword>
<comment type="similarity">
    <text evidence="2">Belongs to the RdgC family.</text>
</comment>
<dbReference type="NCBIfam" id="NF001464">
    <property type="entry name" value="PRK00321.1-5"/>
    <property type="match status" value="1"/>
</dbReference>
<dbReference type="InterPro" id="IPR007476">
    <property type="entry name" value="RdgC"/>
</dbReference>
<keyword evidence="4" id="KW-0963">Cytoplasm</keyword>
<dbReference type="PANTHER" id="PTHR38103:SF1">
    <property type="entry name" value="RECOMBINATION-ASSOCIATED PROTEIN RDGC"/>
    <property type="match status" value="1"/>
</dbReference>
<dbReference type="GO" id="GO:0043590">
    <property type="term" value="C:bacterial nucleoid"/>
    <property type="evidence" value="ECO:0007669"/>
    <property type="project" value="TreeGrafter"/>
</dbReference>
<reference evidence="7" key="2">
    <citation type="submission" date="2020-09" db="EMBL/GenBank/DDBJ databases">
        <authorList>
            <person name="Sun Q."/>
            <person name="Zhou Y."/>
        </authorList>
    </citation>
    <scope>NUCLEOTIDE SEQUENCE</scope>
    <source>
        <strain evidence="7">CGMCC 1.15758</strain>
    </source>
</reference>
<dbReference type="OrthoDB" id="5290530at2"/>
<dbReference type="Pfam" id="PF04381">
    <property type="entry name" value="RdgC"/>
    <property type="match status" value="1"/>
</dbReference>
<dbReference type="Proteomes" id="UP000636949">
    <property type="component" value="Unassembled WGS sequence"/>
</dbReference>
<comment type="subcellular location">
    <subcellularLocation>
        <location evidence="1">Cytoplasm</location>
        <location evidence="1">Nucleoid</location>
    </subcellularLocation>
</comment>
<evidence type="ECO:0000313" key="7">
    <source>
        <dbReference type="EMBL" id="GGG09132.1"/>
    </source>
</evidence>
<evidence type="ECO:0000256" key="2">
    <source>
        <dbReference type="ARBA" id="ARBA00008657"/>
    </source>
</evidence>
<proteinExistence type="inferred from homology"/>
<gene>
    <name evidence="7" type="primary">rdgC</name>
    <name evidence="7" type="ORF">GCM10010995_28410</name>
</gene>
<evidence type="ECO:0000256" key="5">
    <source>
        <dbReference type="ARBA" id="ARBA00023172"/>
    </source>
</evidence>
<keyword evidence="5" id="KW-0233">DNA recombination</keyword>
<name>A0A8J3EAH5_9GAMM</name>
<dbReference type="GO" id="GO:0003690">
    <property type="term" value="F:double-stranded DNA binding"/>
    <property type="evidence" value="ECO:0007669"/>
    <property type="project" value="TreeGrafter"/>
</dbReference>
<feature type="region of interest" description="Disordered" evidence="6">
    <location>
        <begin position="311"/>
        <end position="330"/>
    </location>
</feature>